<keyword evidence="3" id="KW-1185">Reference proteome</keyword>
<dbReference type="eggNOG" id="arCOG00545">
    <property type="taxonomic scope" value="Archaea"/>
</dbReference>
<dbReference type="Gene3D" id="3.60.15.10">
    <property type="entry name" value="Ribonuclease Z/Hydroxyacylglutathione hydrolase-like"/>
    <property type="match status" value="1"/>
</dbReference>
<evidence type="ECO:0000259" key="1">
    <source>
        <dbReference type="Pfam" id="PF12706"/>
    </source>
</evidence>
<dbReference type="AlphaFoldDB" id="Q9Y9J3"/>
<protein>
    <recommendedName>
        <fullName evidence="1">Metallo-beta-lactamase domain-containing protein</fullName>
    </recommendedName>
</protein>
<dbReference type="STRING" id="272557.APE_2295.1"/>
<dbReference type="GO" id="GO:0006303">
    <property type="term" value="P:double-strand break repair via nonhomologous end joining"/>
    <property type="evidence" value="ECO:0007669"/>
    <property type="project" value="TreeGrafter"/>
</dbReference>
<dbReference type="PIR" id="C72456">
    <property type="entry name" value="C72456"/>
</dbReference>
<proteinExistence type="predicted"/>
<dbReference type="GO" id="GO:0036297">
    <property type="term" value="P:interstrand cross-link repair"/>
    <property type="evidence" value="ECO:0007669"/>
    <property type="project" value="TreeGrafter"/>
</dbReference>
<dbReference type="SUPFAM" id="SSF56281">
    <property type="entry name" value="Metallo-hydrolase/oxidoreductase"/>
    <property type="match status" value="1"/>
</dbReference>
<feature type="domain" description="Metallo-beta-lactamase" evidence="1">
    <location>
        <begin position="32"/>
        <end position="150"/>
    </location>
</feature>
<dbReference type="KEGG" id="ape:APE_2295.1"/>
<accession>Q9Y9J3</accession>
<organism evidence="2 3">
    <name type="scientific">Aeropyrum pernix (strain ATCC 700893 / DSM 11879 / JCM 9820 / NBRC 100138 / K1)</name>
    <dbReference type="NCBI Taxonomy" id="272557"/>
    <lineage>
        <taxon>Archaea</taxon>
        <taxon>Thermoproteota</taxon>
        <taxon>Thermoprotei</taxon>
        <taxon>Desulfurococcales</taxon>
        <taxon>Desulfurococcaceae</taxon>
        <taxon>Aeropyrum</taxon>
    </lineage>
</organism>
<dbReference type="InterPro" id="IPR036866">
    <property type="entry name" value="RibonucZ/Hydroxyglut_hydro"/>
</dbReference>
<dbReference type="GeneID" id="1445328"/>
<dbReference type="Pfam" id="PF12706">
    <property type="entry name" value="Lactamase_B_2"/>
    <property type="match status" value="1"/>
</dbReference>
<dbReference type="GO" id="GO:0003684">
    <property type="term" value="F:damaged DNA binding"/>
    <property type="evidence" value="ECO:0007669"/>
    <property type="project" value="TreeGrafter"/>
</dbReference>
<evidence type="ECO:0000313" key="3">
    <source>
        <dbReference type="Proteomes" id="UP000002518"/>
    </source>
</evidence>
<sequence>MEGCGARVTSKGAILLGCSFAADAYHRRPVRIVTHAHEDHMKGLSRSVRESLLIIATPYTFRFLEVLGKRVPPERRVELPYGASLDFDGERVTLVKARHIAGSAQVLVETGHGRFGYTSDFKMPGTPPLQDLDILVVDATYGSPRLQRRWSEWDAIAALIEIIDRFVGEGPVWIYGYNGKLQEVMAQLRLRGVDYPFVADEKTYRLSLIASEFYGVDLGEVEIYTGGPIDYSAVVFLHMTRLNSIRRFPGVHVRLTGWEMRAPAAWSGDRMINVSFSDHATFREIIDYVREARPKRVIVDAYRGSDAWFTAKYIEKVLGIRSEAQP</sequence>
<reference evidence="2 3" key="1">
    <citation type="journal article" date="1999" name="DNA Res.">
        <title>Complete genome sequence of an aerobic hyper-thermophilic crenarchaeon, Aeropyrum pernix K1.</title>
        <authorList>
            <person name="Kawarabayasi Y."/>
            <person name="Hino Y."/>
            <person name="Horikawa H."/>
            <person name="Yamazaki S."/>
            <person name="Haikawa Y."/>
            <person name="Jin-no K."/>
            <person name="Takahashi M."/>
            <person name="Sekine M."/>
            <person name="Baba S."/>
            <person name="Ankai A."/>
            <person name="Kosugi H."/>
            <person name="Hosoyama A."/>
            <person name="Fukui S."/>
            <person name="Nagai Y."/>
            <person name="Nishijima K."/>
            <person name="Nakazawa H."/>
            <person name="Takamiya M."/>
            <person name="Masuda S."/>
            <person name="Funahashi T."/>
            <person name="Tanaka T."/>
            <person name="Kudoh Y."/>
            <person name="Yamazaki J."/>
            <person name="Kushida N."/>
            <person name="Oguchi A."/>
            <person name="Aoki K."/>
            <person name="Kubota K."/>
            <person name="Nakamura Y."/>
            <person name="Nomura N."/>
            <person name="Sako Y."/>
            <person name="Kikuchi H."/>
        </authorList>
    </citation>
    <scope>NUCLEOTIDE SEQUENCE [LARGE SCALE GENOMIC DNA]</scope>
    <source>
        <strain evidence="3">ATCC 700893 / DSM 11879 / JCM 9820 / NBRC 100138 / K1</strain>
    </source>
</reference>
<dbReference type="Proteomes" id="UP000002518">
    <property type="component" value="Chromosome"/>
</dbReference>
<dbReference type="EnsemblBacteria" id="BAA81307">
    <property type="protein sequence ID" value="BAA81307"/>
    <property type="gene ID" value="APE_2295.1"/>
</dbReference>
<gene>
    <name evidence="2" type="ordered locus">APE_2295.1</name>
</gene>
<dbReference type="PANTHER" id="PTHR23240">
    <property type="entry name" value="DNA CROSS-LINK REPAIR PROTEIN PSO2/SNM1-RELATED"/>
    <property type="match status" value="1"/>
</dbReference>
<name>Q9Y9J3_AERPE</name>
<dbReference type="RefSeq" id="WP_010866920.1">
    <property type="nucleotide sequence ID" value="NC_000854.2"/>
</dbReference>
<dbReference type="EMBL" id="BA000002">
    <property type="protein sequence ID" value="BAA81307.2"/>
    <property type="molecule type" value="Genomic_DNA"/>
</dbReference>
<evidence type="ECO:0000313" key="2">
    <source>
        <dbReference type="EMBL" id="BAA81307.2"/>
    </source>
</evidence>
<dbReference type="InterPro" id="IPR001279">
    <property type="entry name" value="Metallo-B-lactamas"/>
</dbReference>
<dbReference type="GO" id="GO:0035312">
    <property type="term" value="F:5'-3' DNA exonuclease activity"/>
    <property type="evidence" value="ECO:0007669"/>
    <property type="project" value="TreeGrafter"/>
</dbReference>
<dbReference type="PANTHER" id="PTHR23240:SF35">
    <property type="entry name" value="DNA REPAIR METALLO-BETA-LACTAMASE FAMILY PROTEIN-RELATED"/>
    <property type="match status" value="1"/>
</dbReference>